<feature type="transmembrane region" description="Helical" evidence="1">
    <location>
        <begin position="184"/>
        <end position="201"/>
    </location>
</feature>
<keyword evidence="1" id="KW-0472">Membrane</keyword>
<dbReference type="GO" id="GO:0006508">
    <property type="term" value="P:proteolysis"/>
    <property type="evidence" value="ECO:0007669"/>
    <property type="project" value="UniProtKB-KW"/>
</dbReference>
<gene>
    <name evidence="3" type="ORF">BA724_11815</name>
</gene>
<organism evidence="3 4">
    <name type="scientific">Domibacillus iocasae</name>
    <dbReference type="NCBI Taxonomy" id="1714016"/>
    <lineage>
        <taxon>Bacteria</taxon>
        <taxon>Bacillati</taxon>
        <taxon>Bacillota</taxon>
        <taxon>Bacilli</taxon>
        <taxon>Bacillales</taxon>
        <taxon>Bacillaceae</taxon>
        <taxon>Domibacillus</taxon>
    </lineage>
</organism>
<dbReference type="Proteomes" id="UP000095658">
    <property type="component" value="Unassembled WGS sequence"/>
</dbReference>
<dbReference type="GO" id="GO:0080120">
    <property type="term" value="P:CAAX-box protein maturation"/>
    <property type="evidence" value="ECO:0007669"/>
    <property type="project" value="UniProtKB-ARBA"/>
</dbReference>
<evidence type="ECO:0000313" key="4">
    <source>
        <dbReference type="Proteomes" id="UP000095658"/>
    </source>
</evidence>
<evidence type="ECO:0000259" key="2">
    <source>
        <dbReference type="Pfam" id="PF02517"/>
    </source>
</evidence>
<keyword evidence="1" id="KW-1133">Transmembrane helix</keyword>
<comment type="caution">
    <text evidence="3">The sequence shown here is derived from an EMBL/GenBank/DDBJ whole genome shotgun (WGS) entry which is preliminary data.</text>
</comment>
<proteinExistence type="predicted"/>
<keyword evidence="3" id="KW-0378">Hydrolase</keyword>
<accession>A0A1E7DM69</accession>
<evidence type="ECO:0000256" key="1">
    <source>
        <dbReference type="SAM" id="Phobius"/>
    </source>
</evidence>
<feature type="transmembrane region" description="Helical" evidence="1">
    <location>
        <begin position="30"/>
        <end position="48"/>
    </location>
</feature>
<dbReference type="Pfam" id="PF02517">
    <property type="entry name" value="Rce1-like"/>
    <property type="match status" value="1"/>
</dbReference>
<feature type="transmembrane region" description="Helical" evidence="1">
    <location>
        <begin position="60"/>
        <end position="82"/>
    </location>
</feature>
<keyword evidence="4" id="KW-1185">Reference proteome</keyword>
<feature type="transmembrane region" description="Helical" evidence="1">
    <location>
        <begin position="7"/>
        <end position="24"/>
    </location>
</feature>
<name>A0A1E7DM69_9BACI</name>
<dbReference type="AlphaFoldDB" id="A0A1E7DM69"/>
<dbReference type="GO" id="GO:0004175">
    <property type="term" value="F:endopeptidase activity"/>
    <property type="evidence" value="ECO:0007669"/>
    <property type="project" value="UniProtKB-ARBA"/>
</dbReference>
<keyword evidence="3" id="KW-0645">Protease</keyword>
<feature type="transmembrane region" description="Helical" evidence="1">
    <location>
        <begin position="137"/>
        <end position="154"/>
    </location>
</feature>
<feature type="transmembrane region" description="Helical" evidence="1">
    <location>
        <begin position="94"/>
        <end position="116"/>
    </location>
</feature>
<evidence type="ECO:0000313" key="3">
    <source>
        <dbReference type="EMBL" id="OES43778.1"/>
    </source>
</evidence>
<dbReference type="RefSeq" id="WP_069939556.1">
    <property type="nucleotide sequence ID" value="NZ_MAMP01000024.1"/>
</dbReference>
<reference evidence="3 4" key="1">
    <citation type="submission" date="2016-06" db="EMBL/GenBank/DDBJ databases">
        <title>Domibacillus iocasae genome sequencing.</title>
        <authorList>
            <person name="Verma A."/>
            <person name="Pal Y."/>
            <person name="Ojha A.K."/>
            <person name="Krishnamurthi S."/>
        </authorList>
    </citation>
    <scope>NUCLEOTIDE SEQUENCE [LARGE SCALE GENOMIC DNA]</scope>
    <source>
        <strain evidence="3 4">DSM 29979</strain>
    </source>
</reference>
<dbReference type="STRING" id="1714016.BA724_11815"/>
<protein>
    <submittedName>
        <fullName evidence="3">CAAX protease</fullName>
    </submittedName>
</protein>
<keyword evidence="1" id="KW-0812">Transmembrane</keyword>
<sequence>MALWKDWRFIIGVIAAYILLYVTFYDRDIFWYIYTAAALFFISISIISEPIDDQQNTNRFMLYGIVSGVLLYTLFAAGYALLKIMPVSAEEHASSIYALFSPVFVWHYIVLVLIIIPGEELFFRGFIQKRLNYYMNEWGAMIIAALFYASVFIYSGEWMWVLAAFCAGIFWGSLYIWRKSIPLLIISHLIFDLLFVVFLPLA</sequence>
<dbReference type="OrthoDB" id="1903300at2"/>
<dbReference type="InterPro" id="IPR003675">
    <property type="entry name" value="Rce1/LyrA-like_dom"/>
</dbReference>
<feature type="domain" description="CAAX prenyl protease 2/Lysostaphin resistance protein A-like" evidence="2">
    <location>
        <begin position="104"/>
        <end position="193"/>
    </location>
</feature>
<feature type="transmembrane region" description="Helical" evidence="1">
    <location>
        <begin position="160"/>
        <end position="177"/>
    </location>
</feature>
<dbReference type="EMBL" id="MAMP01000024">
    <property type="protein sequence ID" value="OES43778.1"/>
    <property type="molecule type" value="Genomic_DNA"/>
</dbReference>